<dbReference type="Pfam" id="PF13041">
    <property type="entry name" value="PPR_2"/>
    <property type="match status" value="3"/>
</dbReference>
<dbReference type="PANTHER" id="PTHR47926:SF423">
    <property type="entry name" value="REPEAT-CONTAINING PROTEIN, PUTATIVE-RELATED"/>
    <property type="match status" value="1"/>
</dbReference>
<keyword evidence="1" id="KW-0677">Repeat</keyword>
<feature type="repeat" description="PPR" evidence="2">
    <location>
        <begin position="645"/>
        <end position="679"/>
    </location>
</feature>
<feature type="repeat" description="PPR" evidence="2">
    <location>
        <begin position="610"/>
        <end position="644"/>
    </location>
</feature>
<evidence type="ECO:0000313" key="4">
    <source>
        <dbReference type="Proteomes" id="UP001174677"/>
    </source>
</evidence>
<dbReference type="NCBIfam" id="TIGR00756">
    <property type="entry name" value="PPR"/>
    <property type="match status" value="5"/>
</dbReference>
<keyword evidence="4" id="KW-1185">Reference proteome</keyword>
<dbReference type="EMBL" id="JARPOI010000010">
    <property type="protein sequence ID" value="KAJ9170859.1"/>
    <property type="molecule type" value="Genomic_DNA"/>
</dbReference>
<protein>
    <recommendedName>
        <fullName evidence="5">Pentacotripeptide-repeat region of PRORP domain-containing protein</fullName>
    </recommendedName>
</protein>
<name>A0ABQ9LWE9_HEVBR</name>
<feature type="repeat" description="PPR" evidence="2">
    <location>
        <begin position="279"/>
        <end position="313"/>
    </location>
</feature>
<feature type="repeat" description="PPR" evidence="2">
    <location>
        <begin position="508"/>
        <end position="542"/>
    </location>
</feature>
<feature type="repeat" description="PPR" evidence="2">
    <location>
        <begin position="178"/>
        <end position="213"/>
    </location>
</feature>
<dbReference type="InterPro" id="IPR046960">
    <property type="entry name" value="PPR_At4g14850-like_plant"/>
</dbReference>
<gene>
    <name evidence="3" type="ORF">P3X46_018924</name>
</gene>
<sequence length="736" mass="82889">MSFYGDFFKHYHRLLYLLQVCSRVRSLDTTKPLHALTITLGPSPNQPTFLYNNIISLYASLDELPMAHKVFENMPQRSVVSYNSMISSYCRYDYLEEAWAIFRQMKNFGFRPNNFTFAGLLSCASMDLRLGVQLQTYAMKNGLFYADAYVGTALLGLFGRFGWLDEAFCVFEDMPAKSLVTWNSMISLFGNQGCVEDCVHLFCEFFRKEGCLSECSFVGVLSGLVCEESLEFGEQIHGSVIKRGFDYKVSVVNSLINMYAKCASMHLAEKTFEEAACTDVVTWNTIIGALAKNKKPREALEQFLKMYKNGIMPNQTTFVSLISSCANLLIPMYGEFVHAKIIMHALETDVYVGSALVDYYAKCGKLDDAKRCFVTINEKNEVSWNALIQGCANKCPSASISLLLEMLQCGYRPNEFSFSAVLKSSSKLEIQQLHCLIIRMGYEDNEYVLASLISSYGRNGLISDVPVFIAASETPLSAVPSNNIAGIYNRSGQYHEALKLLSQLEEPDDVSWNIVIAACARTRNYKEVFELFKHMLMARIHPDNYTYVSLISVCSKICDLALGSSVHGFLIKINFSFCDAFVCNVLIDMYGKCGCLGSSVKIFNSMTDRNLITWTALISALGINGCAYEALERFKEMEYLGFRPDKVAFIAALTACRHGALVREGIELFEKMNSYGIEPEMDHYHCFVDLLARNGHVREAEKVISSMPFPPNPYIWRSFLEGCKRYGTVEDQVMGM</sequence>
<comment type="caution">
    <text evidence="3">The sequence shown here is derived from an EMBL/GenBank/DDBJ whole genome shotgun (WGS) entry which is preliminary data.</text>
</comment>
<dbReference type="InterPro" id="IPR011990">
    <property type="entry name" value="TPR-like_helical_dom_sf"/>
</dbReference>
<proteinExistence type="predicted"/>
<dbReference type="PANTHER" id="PTHR47926">
    <property type="entry name" value="PENTATRICOPEPTIDE REPEAT-CONTAINING PROTEIN"/>
    <property type="match status" value="1"/>
</dbReference>
<dbReference type="Gene3D" id="1.25.40.10">
    <property type="entry name" value="Tetratricopeptide repeat domain"/>
    <property type="match status" value="6"/>
</dbReference>
<feature type="repeat" description="PPR" evidence="2">
    <location>
        <begin position="78"/>
        <end position="112"/>
    </location>
</feature>
<dbReference type="InterPro" id="IPR002885">
    <property type="entry name" value="PPR_rpt"/>
</dbReference>
<evidence type="ECO:0000313" key="3">
    <source>
        <dbReference type="EMBL" id="KAJ9170859.1"/>
    </source>
</evidence>
<evidence type="ECO:0000256" key="2">
    <source>
        <dbReference type="PROSITE-ProRule" id="PRU00708"/>
    </source>
</evidence>
<dbReference type="Proteomes" id="UP001174677">
    <property type="component" value="Chromosome 10"/>
</dbReference>
<accession>A0ABQ9LWE9</accession>
<organism evidence="3 4">
    <name type="scientific">Hevea brasiliensis</name>
    <name type="common">Para rubber tree</name>
    <name type="synonym">Siphonia brasiliensis</name>
    <dbReference type="NCBI Taxonomy" id="3981"/>
    <lineage>
        <taxon>Eukaryota</taxon>
        <taxon>Viridiplantae</taxon>
        <taxon>Streptophyta</taxon>
        <taxon>Embryophyta</taxon>
        <taxon>Tracheophyta</taxon>
        <taxon>Spermatophyta</taxon>
        <taxon>Magnoliopsida</taxon>
        <taxon>eudicotyledons</taxon>
        <taxon>Gunneridae</taxon>
        <taxon>Pentapetalae</taxon>
        <taxon>rosids</taxon>
        <taxon>fabids</taxon>
        <taxon>Malpighiales</taxon>
        <taxon>Euphorbiaceae</taxon>
        <taxon>Crotonoideae</taxon>
        <taxon>Micrandreae</taxon>
        <taxon>Hevea</taxon>
    </lineage>
</organism>
<dbReference type="PROSITE" id="PS51375">
    <property type="entry name" value="PPR"/>
    <property type="match status" value="6"/>
</dbReference>
<dbReference type="Pfam" id="PF01535">
    <property type="entry name" value="PPR"/>
    <property type="match status" value="7"/>
</dbReference>
<evidence type="ECO:0000256" key="1">
    <source>
        <dbReference type="ARBA" id="ARBA00022737"/>
    </source>
</evidence>
<reference evidence="3 4" key="1">
    <citation type="journal article" date="2023" name="Plant Biotechnol. J.">
        <title>Chromosome-level wild Hevea brasiliensis genome provides new tools for genomic-assisted breeding and valuable loci to elevate rubber yield.</title>
        <authorList>
            <person name="Cheng H."/>
            <person name="Song X."/>
            <person name="Hu Y."/>
            <person name="Wu T."/>
            <person name="Yang Q."/>
            <person name="An Z."/>
            <person name="Feng S."/>
            <person name="Deng Z."/>
            <person name="Wu W."/>
            <person name="Zeng X."/>
            <person name="Tu M."/>
            <person name="Wang X."/>
            <person name="Huang H."/>
        </authorList>
    </citation>
    <scope>NUCLEOTIDE SEQUENCE [LARGE SCALE GENOMIC DNA]</scope>
    <source>
        <strain evidence="3">MT/VB/25A 57/8</strain>
    </source>
</reference>
<evidence type="ECO:0008006" key="5">
    <source>
        <dbReference type="Google" id="ProtNLM"/>
    </source>
</evidence>